<evidence type="ECO:0000256" key="3">
    <source>
        <dbReference type="ARBA" id="ARBA00022553"/>
    </source>
</evidence>
<dbReference type="InterPro" id="IPR000014">
    <property type="entry name" value="PAS"/>
</dbReference>
<name>A0A2R4VYD4_THEAF</name>
<reference evidence="9 10" key="1">
    <citation type="submission" date="2017-04" db="EMBL/GenBank/DDBJ databases">
        <title>Genomic insights into metabolism of Thermodesulfobium acidiphilum.</title>
        <authorList>
            <person name="Toshchakov S.V."/>
            <person name="Frolov E.N."/>
            <person name="Kublanov I.V."/>
            <person name="Samarov N.I."/>
            <person name="Novikov A."/>
            <person name="Lebedinsky A.V."/>
            <person name="Bonch-Osmolovskaya E.A."/>
            <person name="Chernyh N.A."/>
        </authorList>
    </citation>
    <scope>NUCLEOTIDE SEQUENCE [LARGE SCALE GENOMIC DNA]</scope>
    <source>
        <strain evidence="9 10">3127-1</strain>
    </source>
</reference>
<evidence type="ECO:0000259" key="8">
    <source>
        <dbReference type="PROSITE" id="PS50112"/>
    </source>
</evidence>
<keyword evidence="4" id="KW-0808">Transferase</keyword>
<proteinExistence type="predicted"/>
<dbReference type="Proteomes" id="UP000244792">
    <property type="component" value="Chromosome"/>
</dbReference>
<dbReference type="SUPFAM" id="SSF47384">
    <property type="entry name" value="Homodimeric domain of signal transducing histidine kinase"/>
    <property type="match status" value="1"/>
</dbReference>
<dbReference type="SMART" id="SM00388">
    <property type="entry name" value="HisKA"/>
    <property type="match status" value="1"/>
</dbReference>
<dbReference type="AlphaFoldDB" id="A0A2R4VYD4"/>
<evidence type="ECO:0000313" key="9">
    <source>
        <dbReference type="EMBL" id="AWB09559.1"/>
    </source>
</evidence>
<accession>A0A2R4VYD4</accession>
<feature type="domain" description="PAS" evidence="8">
    <location>
        <begin position="1"/>
        <end position="34"/>
    </location>
</feature>
<protein>
    <recommendedName>
        <fullName evidence="2">histidine kinase</fullName>
        <ecNumber evidence="2">2.7.13.3</ecNumber>
    </recommendedName>
</protein>
<evidence type="ECO:0000256" key="1">
    <source>
        <dbReference type="ARBA" id="ARBA00000085"/>
    </source>
</evidence>
<dbReference type="PROSITE" id="PS50112">
    <property type="entry name" value="PAS"/>
    <property type="match status" value="1"/>
</dbReference>
<dbReference type="InterPro" id="IPR036890">
    <property type="entry name" value="HATPase_C_sf"/>
</dbReference>
<dbReference type="SUPFAM" id="SSF55874">
    <property type="entry name" value="ATPase domain of HSP90 chaperone/DNA topoisomerase II/histidine kinase"/>
    <property type="match status" value="1"/>
</dbReference>
<dbReference type="PROSITE" id="PS50109">
    <property type="entry name" value="HIS_KIN"/>
    <property type="match status" value="1"/>
</dbReference>
<dbReference type="Gene3D" id="1.10.287.130">
    <property type="match status" value="1"/>
</dbReference>
<dbReference type="EMBL" id="CP020921">
    <property type="protein sequence ID" value="AWB09559.1"/>
    <property type="molecule type" value="Genomic_DNA"/>
</dbReference>
<comment type="catalytic activity">
    <reaction evidence="1">
        <text>ATP + protein L-histidine = ADP + protein N-phospho-L-histidine.</text>
        <dbReference type="EC" id="2.7.13.3"/>
    </reaction>
</comment>
<dbReference type="GO" id="GO:0000155">
    <property type="term" value="F:phosphorelay sensor kinase activity"/>
    <property type="evidence" value="ECO:0007669"/>
    <property type="project" value="InterPro"/>
</dbReference>
<dbReference type="PANTHER" id="PTHR45453:SF1">
    <property type="entry name" value="PHOSPHATE REGULON SENSOR PROTEIN PHOR"/>
    <property type="match status" value="1"/>
</dbReference>
<dbReference type="GO" id="GO:0004721">
    <property type="term" value="F:phosphoprotein phosphatase activity"/>
    <property type="evidence" value="ECO:0007669"/>
    <property type="project" value="TreeGrafter"/>
</dbReference>
<gene>
    <name evidence="9" type="ORF">TDSAC_0172</name>
</gene>
<dbReference type="InterPro" id="IPR036097">
    <property type="entry name" value="HisK_dim/P_sf"/>
</dbReference>
<dbReference type="InterPro" id="IPR005467">
    <property type="entry name" value="His_kinase_dom"/>
</dbReference>
<feature type="domain" description="Histidine kinase" evidence="7">
    <location>
        <begin position="112"/>
        <end position="301"/>
    </location>
</feature>
<evidence type="ECO:0000256" key="2">
    <source>
        <dbReference type="ARBA" id="ARBA00012438"/>
    </source>
</evidence>
<dbReference type="Gene3D" id="3.30.450.20">
    <property type="entry name" value="PAS domain"/>
    <property type="match status" value="1"/>
</dbReference>
<dbReference type="EC" id="2.7.13.3" evidence="2"/>
<dbReference type="InterPro" id="IPR003661">
    <property type="entry name" value="HisK_dim/P_dom"/>
</dbReference>
<evidence type="ECO:0000259" key="7">
    <source>
        <dbReference type="PROSITE" id="PS50109"/>
    </source>
</evidence>
<keyword evidence="6" id="KW-0902">Two-component regulatory system</keyword>
<dbReference type="Gene3D" id="3.30.565.10">
    <property type="entry name" value="Histidine kinase-like ATPase, C-terminal domain"/>
    <property type="match status" value="1"/>
</dbReference>
<dbReference type="KEGG" id="taci:TDSAC_0172"/>
<dbReference type="OrthoDB" id="9813151at2"/>
<dbReference type="GO" id="GO:0016036">
    <property type="term" value="P:cellular response to phosphate starvation"/>
    <property type="evidence" value="ECO:0007669"/>
    <property type="project" value="TreeGrafter"/>
</dbReference>
<dbReference type="Pfam" id="PF02518">
    <property type="entry name" value="HATPase_c"/>
    <property type="match status" value="1"/>
</dbReference>
<sequence>MELLKEVIELIEYPVLIIDKRGQIVYFNKKFKEFSWIKDLEGKYYFEVLRFSEAHEILKDNKIKDFEKEIFLGMNLTKYTFILKSSQDLRIIVLKPGENKEESELKKRLLGQISHELKTPVAAISSIIETGEATGNIDSAFSEKVLDKIKRLDLALNNAIVITKIQLGLINIKKAKINILLFLEEVLKNSFLKNSHLNVKINIERDKTVETDPYILKTITKNILLNSKIHGKEPIFISFYENILVIEDSGPGFKEGEMKELNRQDSSGIGLGTAIIKSLAKMAGILIHFSNEMGARVELRF</sequence>
<dbReference type="GO" id="GO:0005886">
    <property type="term" value="C:plasma membrane"/>
    <property type="evidence" value="ECO:0007669"/>
    <property type="project" value="TreeGrafter"/>
</dbReference>
<dbReference type="InterPro" id="IPR050351">
    <property type="entry name" value="BphY/WalK/GraS-like"/>
</dbReference>
<dbReference type="Pfam" id="PF00512">
    <property type="entry name" value="HisKA"/>
    <property type="match status" value="1"/>
</dbReference>
<keyword evidence="10" id="KW-1185">Reference proteome</keyword>
<dbReference type="PANTHER" id="PTHR45453">
    <property type="entry name" value="PHOSPHATE REGULON SENSOR PROTEIN PHOR"/>
    <property type="match status" value="1"/>
</dbReference>
<evidence type="ECO:0000256" key="4">
    <source>
        <dbReference type="ARBA" id="ARBA00022679"/>
    </source>
</evidence>
<dbReference type="InterPro" id="IPR003594">
    <property type="entry name" value="HATPase_dom"/>
</dbReference>
<keyword evidence="5" id="KW-0418">Kinase</keyword>
<evidence type="ECO:0000256" key="6">
    <source>
        <dbReference type="ARBA" id="ARBA00023012"/>
    </source>
</evidence>
<evidence type="ECO:0000313" key="10">
    <source>
        <dbReference type="Proteomes" id="UP000244792"/>
    </source>
</evidence>
<organism evidence="9 10">
    <name type="scientific">Thermodesulfobium acidiphilum</name>
    <dbReference type="NCBI Taxonomy" id="1794699"/>
    <lineage>
        <taxon>Bacteria</taxon>
        <taxon>Pseudomonadati</taxon>
        <taxon>Thermodesulfobiota</taxon>
        <taxon>Thermodesulfobiia</taxon>
        <taxon>Thermodesulfobiales</taxon>
        <taxon>Thermodesulfobiaceae</taxon>
        <taxon>Thermodesulfobium</taxon>
    </lineage>
</organism>
<dbReference type="CDD" id="cd00082">
    <property type="entry name" value="HisKA"/>
    <property type="match status" value="1"/>
</dbReference>
<evidence type="ECO:0000256" key="5">
    <source>
        <dbReference type="ARBA" id="ARBA00022777"/>
    </source>
</evidence>
<keyword evidence="3" id="KW-0597">Phosphoprotein</keyword>
<dbReference type="RefSeq" id="WP_108308009.1">
    <property type="nucleotide sequence ID" value="NZ_CP020921.1"/>
</dbReference>